<evidence type="ECO:0000313" key="11">
    <source>
        <dbReference type="Proteomes" id="UP000262073"/>
    </source>
</evidence>
<keyword evidence="7 9" id="KW-0472">Membrane</keyword>
<dbReference type="Pfam" id="PF02416">
    <property type="entry name" value="TatA_B_E"/>
    <property type="match status" value="1"/>
</dbReference>
<dbReference type="EMBL" id="CP031769">
    <property type="protein sequence ID" value="AXR07423.1"/>
    <property type="molecule type" value="Genomic_DNA"/>
</dbReference>
<evidence type="ECO:0000256" key="8">
    <source>
        <dbReference type="SAM" id="MobiDB-lite"/>
    </source>
</evidence>
<protein>
    <submittedName>
        <fullName evidence="10">Twin-arginine translocase TatA/TatE family subunit</fullName>
    </submittedName>
</protein>
<name>A0A346NPG6_9ALTE</name>
<dbReference type="Proteomes" id="UP000262073">
    <property type="component" value="Chromosome"/>
</dbReference>
<dbReference type="InterPro" id="IPR003369">
    <property type="entry name" value="TatA/B/E"/>
</dbReference>
<dbReference type="Gene3D" id="1.20.5.3310">
    <property type="match status" value="1"/>
</dbReference>
<dbReference type="KEGG" id="salm:D0Y50_14330"/>
<evidence type="ECO:0000256" key="3">
    <source>
        <dbReference type="ARBA" id="ARBA00022692"/>
    </source>
</evidence>
<evidence type="ECO:0000313" key="10">
    <source>
        <dbReference type="EMBL" id="AXR07423.1"/>
    </source>
</evidence>
<dbReference type="OrthoDB" id="9816005at2"/>
<evidence type="ECO:0000256" key="9">
    <source>
        <dbReference type="SAM" id="Phobius"/>
    </source>
</evidence>
<feature type="region of interest" description="Disordered" evidence="8">
    <location>
        <begin position="60"/>
        <end position="127"/>
    </location>
</feature>
<evidence type="ECO:0000256" key="4">
    <source>
        <dbReference type="ARBA" id="ARBA00022927"/>
    </source>
</evidence>
<keyword evidence="4" id="KW-0653">Protein transport</keyword>
<dbReference type="AlphaFoldDB" id="A0A346NPG6"/>
<reference evidence="10 11" key="1">
    <citation type="submission" date="2018-08" db="EMBL/GenBank/DDBJ databases">
        <title>Salinimonas sediminis sp. nov., a piezophilic bacterium isolated from a deep-sea sediment sample from the New Britain Trench.</title>
        <authorList>
            <person name="Cao J."/>
        </authorList>
    </citation>
    <scope>NUCLEOTIDE SEQUENCE [LARGE SCALE GENOMIC DNA]</scope>
    <source>
        <strain evidence="10 11">N102</strain>
    </source>
</reference>
<evidence type="ECO:0000256" key="1">
    <source>
        <dbReference type="ARBA" id="ARBA00004167"/>
    </source>
</evidence>
<dbReference type="RefSeq" id="WP_117317563.1">
    <property type="nucleotide sequence ID" value="NZ_CP031769.1"/>
</dbReference>
<feature type="compositionally biased region" description="Polar residues" evidence="8">
    <location>
        <begin position="105"/>
        <end position="116"/>
    </location>
</feature>
<evidence type="ECO:0000256" key="2">
    <source>
        <dbReference type="ARBA" id="ARBA00022448"/>
    </source>
</evidence>
<keyword evidence="2" id="KW-0813">Transport</keyword>
<dbReference type="PRINTS" id="PR01506">
    <property type="entry name" value="TATBPROTEIN"/>
</dbReference>
<keyword evidence="3 9" id="KW-0812">Transmembrane</keyword>
<organism evidence="10 11">
    <name type="scientific">Salinimonas sediminis</name>
    <dbReference type="NCBI Taxonomy" id="2303538"/>
    <lineage>
        <taxon>Bacteria</taxon>
        <taxon>Pseudomonadati</taxon>
        <taxon>Pseudomonadota</taxon>
        <taxon>Gammaproteobacteria</taxon>
        <taxon>Alteromonadales</taxon>
        <taxon>Alteromonadaceae</taxon>
        <taxon>Alteromonas/Salinimonas group</taxon>
        <taxon>Salinimonas</taxon>
    </lineage>
</organism>
<sequence length="127" mass="14429">MLDFSWPELFFVAMLALVIIGPKDLPELFHIFGKLLKKLRRMYADIQGSMSQLQKEVNIVSGKAQPGDESWRELLPPELRSLPEDFTPGSMSAEAHQQRREQINLARQQAAESQPPTEDLNPGKNNE</sequence>
<gene>
    <name evidence="10" type="ORF">D0Y50_14330</name>
</gene>
<accession>A0A346NPG6</accession>
<evidence type="ECO:0000256" key="6">
    <source>
        <dbReference type="ARBA" id="ARBA00023010"/>
    </source>
</evidence>
<evidence type="ECO:0000256" key="5">
    <source>
        <dbReference type="ARBA" id="ARBA00022989"/>
    </source>
</evidence>
<evidence type="ECO:0000256" key="7">
    <source>
        <dbReference type="ARBA" id="ARBA00023136"/>
    </source>
</evidence>
<keyword evidence="6" id="KW-0811">Translocation</keyword>
<keyword evidence="11" id="KW-1185">Reference proteome</keyword>
<feature type="transmembrane region" description="Helical" evidence="9">
    <location>
        <begin position="12"/>
        <end position="32"/>
    </location>
</feature>
<comment type="subcellular location">
    <subcellularLocation>
        <location evidence="1">Membrane</location>
        <topology evidence="1">Single-pass membrane protein</topology>
    </subcellularLocation>
</comment>
<proteinExistence type="predicted"/>
<keyword evidence="5 9" id="KW-1133">Transmembrane helix</keyword>